<reference evidence="1 2" key="1">
    <citation type="journal article" date="2013" name="Genome Biol. Evol.">
        <title>Genomes of Stigonematalean cyanobacteria (subsection V) and the evolution of oxygenic photosynthesis from prokaryotes to plastids.</title>
        <authorList>
            <person name="Dagan T."/>
            <person name="Roettger M."/>
            <person name="Stucken K."/>
            <person name="Landan G."/>
            <person name="Koch R."/>
            <person name="Major P."/>
            <person name="Gould S.B."/>
            <person name="Goremykin V.V."/>
            <person name="Rippka R."/>
            <person name="Tandeau de Marsac N."/>
            <person name="Gugger M."/>
            <person name="Lockhart P.J."/>
            <person name="Allen J.F."/>
            <person name="Brune I."/>
            <person name="Maus I."/>
            <person name="Puhler A."/>
            <person name="Martin W.F."/>
        </authorList>
    </citation>
    <scope>NUCLEOTIDE SEQUENCE [LARGE SCALE GENOMIC DNA]</scope>
    <source>
        <strain evidence="1 2">PCC 7110</strain>
    </source>
</reference>
<organism evidence="1 2">
    <name type="scientific">Scytonema hofmannii PCC 7110</name>
    <dbReference type="NCBI Taxonomy" id="128403"/>
    <lineage>
        <taxon>Bacteria</taxon>
        <taxon>Bacillati</taxon>
        <taxon>Cyanobacteriota</taxon>
        <taxon>Cyanophyceae</taxon>
        <taxon>Nostocales</taxon>
        <taxon>Scytonemataceae</taxon>
        <taxon>Scytonema</taxon>
    </lineage>
</organism>
<gene>
    <name evidence="1" type="ORF">WA1_35455</name>
</gene>
<dbReference type="EMBL" id="ANNX02000040">
    <property type="protein sequence ID" value="KYC38489.1"/>
    <property type="molecule type" value="Genomic_DNA"/>
</dbReference>
<dbReference type="OrthoDB" id="582984at2"/>
<dbReference type="Proteomes" id="UP000076925">
    <property type="component" value="Unassembled WGS sequence"/>
</dbReference>
<sequence length="77" mass="8558">MDVLKIKKTITSDLLELSGLSEFKGKEVEITISLVNQEATQTSRKKKNFMKFAGIAVDMAATLQDLENEVAANRQLD</sequence>
<proteinExistence type="predicted"/>
<evidence type="ECO:0000313" key="2">
    <source>
        <dbReference type="Proteomes" id="UP000076925"/>
    </source>
</evidence>
<accession>A0A139X1A2</accession>
<keyword evidence="2" id="KW-1185">Reference proteome</keyword>
<dbReference type="RefSeq" id="WP_017745910.1">
    <property type="nucleotide sequence ID" value="NZ_KQ976354.1"/>
</dbReference>
<protein>
    <submittedName>
        <fullName evidence="1">Uncharacterized protein</fullName>
    </submittedName>
</protein>
<evidence type="ECO:0000313" key="1">
    <source>
        <dbReference type="EMBL" id="KYC38489.1"/>
    </source>
</evidence>
<comment type="caution">
    <text evidence="1">The sequence shown here is derived from an EMBL/GenBank/DDBJ whole genome shotgun (WGS) entry which is preliminary data.</text>
</comment>
<dbReference type="AlphaFoldDB" id="A0A139X1A2"/>
<name>A0A139X1A2_9CYAN</name>